<evidence type="ECO:0000313" key="2">
    <source>
        <dbReference type="EMBL" id="CAG2251748.1"/>
    </source>
</evidence>
<dbReference type="Proteomes" id="UP000683360">
    <property type="component" value="Unassembled WGS sequence"/>
</dbReference>
<comment type="caution">
    <text evidence="2">The sequence shown here is derived from an EMBL/GenBank/DDBJ whole genome shotgun (WGS) entry which is preliminary data.</text>
</comment>
<proteinExistence type="predicted"/>
<evidence type="ECO:0000313" key="3">
    <source>
        <dbReference type="Proteomes" id="UP000683360"/>
    </source>
</evidence>
<dbReference type="EMBL" id="CAJPWZ010003097">
    <property type="protein sequence ID" value="CAG2251748.1"/>
    <property type="molecule type" value="Genomic_DNA"/>
</dbReference>
<keyword evidence="3" id="KW-1185">Reference proteome</keyword>
<name>A0A8S3V5N7_MYTED</name>
<protein>
    <submittedName>
        <fullName evidence="2">Uncharacterized protein</fullName>
    </submittedName>
</protein>
<dbReference type="AlphaFoldDB" id="A0A8S3V5N7"/>
<feature type="compositionally biased region" description="Acidic residues" evidence="1">
    <location>
        <begin position="377"/>
        <end position="388"/>
    </location>
</feature>
<dbReference type="OrthoDB" id="6188365at2759"/>
<feature type="region of interest" description="Disordered" evidence="1">
    <location>
        <begin position="355"/>
        <end position="399"/>
    </location>
</feature>
<organism evidence="2 3">
    <name type="scientific">Mytilus edulis</name>
    <name type="common">Blue mussel</name>
    <dbReference type="NCBI Taxonomy" id="6550"/>
    <lineage>
        <taxon>Eukaryota</taxon>
        <taxon>Metazoa</taxon>
        <taxon>Spiralia</taxon>
        <taxon>Lophotrochozoa</taxon>
        <taxon>Mollusca</taxon>
        <taxon>Bivalvia</taxon>
        <taxon>Autobranchia</taxon>
        <taxon>Pteriomorphia</taxon>
        <taxon>Mytilida</taxon>
        <taxon>Mytiloidea</taxon>
        <taxon>Mytilidae</taxon>
        <taxon>Mytilinae</taxon>
        <taxon>Mytilus</taxon>
    </lineage>
</organism>
<feature type="compositionally biased region" description="Polar residues" evidence="1">
    <location>
        <begin position="355"/>
        <end position="371"/>
    </location>
</feature>
<gene>
    <name evidence="2" type="ORF">MEDL_63394</name>
</gene>
<reference evidence="2" key="1">
    <citation type="submission" date="2021-03" db="EMBL/GenBank/DDBJ databases">
        <authorList>
            <person name="Bekaert M."/>
        </authorList>
    </citation>
    <scope>NUCLEOTIDE SEQUENCE</scope>
</reference>
<accession>A0A8S3V5N7</accession>
<evidence type="ECO:0000256" key="1">
    <source>
        <dbReference type="SAM" id="MobiDB-lite"/>
    </source>
</evidence>
<sequence>MISNKYLSYCMAFNKNHHTVGHSTRTYYTVGHSTRTCHTDIQQEPTIPIGYPTSTCHTDIQQEPTIPIGHSTSTCHTVGHSTRTYYTNRTFNKNLSYCRTFNKYLSSCRTSNTNLLPIGYPSSTCPTDIQQEPTIPIGYPTSTCHTVGHSTSTYHTVGHSTSTCHTVGHSTSTCHTDIKYEPTIPIGYPTSTCHTVGHSTSTCHTVGHSTSAYHTVGHSTSTFHTDIQQEPTIPIGHSTSTCHTVGHPTSTYHTDIQQEPTIPIGHSTRTCHTVGHSTSTYRTSIQQEPAIPTGYSTNTCYAVGHSTRTYYTNRIFNKYLSYCRTSTSTYYTDIQQVPIILKDIQQEPSIPIGYPTSTCHTNVTKSPITSPRKSETNEDEMSNLEPEENVSPPKRKRSPFMQKCAFATESPATRNEYFASPVTSNVTKSTFTSARNTETKKDVMSNLVPETNVSPSNRKCSPPKQKWDFAKEYLATRKECFRSPVKSQTNTGDVYNFIISPWNPSASTSTRTNRINESPKTPTRTYFSMDEDCITGFNLNAMPKKKRRIRQSAVEASKRERTSSTDQMFNKALFTNEELLNFSFGGKKGTLLCPEKTALIKGTRNNSNKSDIQSKCELNHYITLRSSHKNVILDHIRPVTFDPKQGCKGNRCKLNIRLPVNKN</sequence>